<feature type="domain" description="Cytochrome oxidase subunit II transmembrane region profile" evidence="18">
    <location>
        <begin position="20"/>
        <end position="120"/>
    </location>
</feature>
<evidence type="ECO:0000256" key="6">
    <source>
        <dbReference type="ARBA" id="ARBA00022692"/>
    </source>
</evidence>
<evidence type="ECO:0000256" key="12">
    <source>
        <dbReference type="ARBA" id="ARBA00023139"/>
    </source>
</evidence>
<protein>
    <recommendedName>
        <fullName evidence="14">Quinol oxidase subunit 2</fullName>
        <ecNumber evidence="14">1.10.3.-</ecNumber>
    </recommendedName>
</protein>
<comment type="subcellular location">
    <subcellularLocation>
        <location evidence="1">Cell membrane</location>
        <topology evidence="1">Multi-pass membrane protein</topology>
    </subcellularLocation>
</comment>
<evidence type="ECO:0000256" key="7">
    <source>
        <dbReference type="ARBA" id="ARBA00022729"/>
    </source>
</evidence>
<dbReference type="InterPro" id="IPR011759">
    <property type="entry name" value="Cyt_c_oxidase_su2_TM_dom"/>
</dbReference>
<keyword evidence="3 14" id="KW-0813">Transport</keyword>
<dbReference type="PIRSF" id="PIRSF000292">
    <property type="entry name" value="Ubi_od_II"/>
    <property type="match status" value="1"/>
</dbReference>
<evidence type="ECO:0000256" key="14">
    <source>
        <dbReference type="PIRNR" id="PIRNR000292"/>
    </source>
</evidence>
<evidence type="ECO:0000256" key="4">
    <source>
        <dbReference type="ARBA" id="ARBA00022475"/>
    </source>
</evidence>
<dbReference type="PROSITE" id="PS50857">
    <property type="entry name" value="COX2_CUA"/>
    <property type="match status" value="1"/>
</dbReference>
<comment type="function">
    <text evidence="14">Catalyzes quinol oxidation with the concomitant reduction of oxygen to water. Subunit II transfers the electrons from a quinol to the binuclear center of the catalytic subunit I.</text>
</comment>
<gene>
    <name evidence="19" type="primary">cyoA</name>
    <name evidence="19" type="ORF">L1F29_20235</name>
</gene>
<dbReference type="InterPro" id="IPR008972">
    <property type="entry name" value="Cupredoxin"/>
</dbReference>
<dbReference type="RefSeq" id="WP_258389750.1">
    <property type="nucleotide sequence ID" value="NZ_CP091430.1"/>
</dbReference>
<evidence type="ECO:0000256" key="2">
    <source>
        <dbReference type="ARBA" id="ARBA00007866"/>
    </source>
</evidence>
<evidence type="ECO:0000256" key="10">
    <source>
        <dbReference type="ARBA" id="ARBA00023002"/>
    </source>
</evidence>
<keyword evidence="9 16" id="KW-1133">Transmembrane helix</keyword>
<comment type="similarity">
    <text evidence="2 14">Belongs to the cytochrome c oxidase subunit 2 family.</text>
</comment>
<evidence type="ECO:0000256" key="16">
    <source>
        <dbReference type="SAM" id="Phobius"/>
    </source>
</evidence>
<feature type="compositionally biased region" description="Basic and acidic residues" evidence="15">
    <location>
        <begin position="313"/>
        <end position="323"/>
    </location>
</feature>
<name>A0ABY5SI32_9BACL</name>
<keyword evidence="12" id="KW-0564">Palmitate</keyword>
<dbReference type="NCBIfam" id="TIGR01433">
    <property type="entry name" value="CyoA"/>
    <property type="match status" value="1"/>
</dbReference>
<evidence type="ECO:0000256" key="13">
    <source>
        <dbReference type="ARBA" id="ARBA00023288"/>
    </source>
</evidence>
<dbReference type="PANTHER" id="PTHR22888:SF18">
    <property type="entry name" value="CYTOCHROME BO(3) UBIQUINOL OXIDASE SUBUNIT 2"/>
    <property type="match status" value="1"/>
</dbReference>
<dbReference type="SUPFAM" id="SSF81464">
    <property type="entry name" value="Cytochrome c oxidase subunit II-like, transmembrane region"/>
    <property type="match status" value="1"/>
</dbReference>
<evidence type="ECO:0000256" key="15">
    <source>
        <dbReference type="SAM" id="MobiDB-lite"/>
    </source>
</evidence>
<dbReference type="PROSITE" id="PS51257">
    <property type="entry name" value="PROKAR_LIPOPROTEIN"/>
    <property type="match status" value="1"/>
</dbReference>
<feature type="domain" description="Cytochrome oxidase subunit II copper A binding" evidence="17">
    <location>
        <begin position="126"/>
        <end position="238"/>
    </location>
</feature>
<keyword evidence="5 14" id="KW-0679">Respiratory chain</keyword>
<dbReference type="PANTHER" id="PTHR22888">
    <property type="entry name" value="CYTOCHROME C OXIDASE, SUBUNIT II"/>
    <property type="match status" value="1"/>
</dbReference>
<reference evidence="19" key="1">
    <citation type="submission" date="2022-01" db="EMBL/GenBank/DDBJ databases">
        <title>Paenibacillus spongiae sp. nov., isolated from marine sponge.</title>
        <authorList>
            <person name="Li Z."/>
            <person name="Zhang M."/>
        </authorList>
    </citation>
    <scope>NUCLEOTIDE SEQUENCE</scope>
    <source>
        <strain evidence="19">PHS-Z3</strain>
    </source>
</reference>
<keyword evidence="8 14" id="KW-0249">Electron transport</keyword>
<feature type="transmembrane region" description="Helical" evidence="16">
    <location>
        <begin position="45"/>
        <end position="71"/>
    </location>
</feature>
<dbReference type="CDD" id="cd04212">
    <property type="entry name" value="CuRO_UO_II"/>
    <property type="match status" value="1"/>
</dbReference>
<dbReference type="InterPro" id="IPR036257">
    <property type="entry name" value="Cyt_c_oxidase_su2_TM_sf"/>
</dbReference>
<feature type="transmembrane region" description="Helical" evidence="16">
    <location>
        <begin position="92"/>
        <end position="112"/>
    </location>
</feature>
<keyword evidence="7" id="KW-0732">Signal</keyword>
<keyword evidence="6 16" id="KW-0812">Transmembrane</keyword>
<evidence type="ECO:0000256" key="11">
    <source>
        <dbReference type="ARBA" id="ARBA00023136"/>
    </source>
</evidence>
<evidence type="ECO:0000256" key="9">
    <source>
        <dbReference type="ARBA" id="ARBA00022989"/>
    </source>
</evidence>
<accession>A0ABY5SI32</accession>
<dbReference type="EMBL" id="CP091430">
    <property type="protein sequence ID" value="UVI33696.1"/>
    <property type="molecule type" value="Genomic_DNA"/>
</dbReference>
<keyword evidence="20" id="KW-1185">Reference proteome</keyword>
<dbReference type="Proteomes" id="UP001057877">
    <property type="component" value="Chromosome"/>
</dbReference>
<organism evidence="19 20">
    <name type="scientific">Paenibacillus spongiae</name>
    <dbReference type="NCBI Taxonomy" id="2909671"/>
    <lineage>
        <taxon>Bacteria</taxon>
        <taxon>Bacillati</taxon>
        <taxon>Bacillota</taxon>
        <taxon>Bacilli</taxon>
        <taxon>Bacillales</taxon>
        <taxon>Paenibacillaceae</taxon>
        <taxon>Paenibacillus</taxon>
    </lineage>
</organism>
<evidence type="ECO:0000313" key="20">
    <source>
        <dbReference type="Proteomes" id="UP001057877"/>
    </source>
</evidence>
<dbReference type="PROSITE" id="PS50999">
    <property type="entry name" value="COX2_TM"/>
    <property type="match status" value="1"/>
</dbReference>
<dbReference type="InterPro" id="IPR002429">
    <property type="entry name" value="CcO_II-like_C"/>
</dbReference>
<comment type="catalytic activity">
    <reaction evidence="14">
        <text>2 a quinol + O2 = 2 a quinone + 2 H2O</text>
        <dbReference type="Rhea" id="RHEA:55376"/>
        <dbReference type="ChEBI" id="CHEBI:15377"/>
        <dbReference type="ChEBI" id="CHEBI:15379"/>
        <dbReference type="ChEBI" id="CHEBI:24646"/>
        <dbReference type="ChEBI" id="CHEBI:132124"/>
    </reaction>
</comment>
<evidence type="ECO:0000259" key="17">
    <source>
        <dbReference type="PROSITE" id="PS50857"/>
    </source>
</evidence>
<evidence type="ECO:0000256" key="8">
    <source>
        <dbReference type="ARBA" id="ARBA00022982"/>
    </source>
</evidence>
<evidence type="ECO:0000259" key="18">
    <source>
        <dbReference type="PROSITE" id="PS50999"/>
    </source>
</evidence>
<keyword evidence="4 14" id="KW-1003">Cell membrane</keyword>
<evidence type="ECO:0000256" key="1">
    <source>
        <dbReference type="ARBA" id="ARBA00004651"/>
    </source>
</evidence>
<dbReference type="Gene3D" id="1.10.287.90">
    <property type="match status" value="1"/>
</dbReference>
<dbReference type="Gene3D" id="2.60.40.420">
    <property type="entry name" value="Cupredoxins - blue copper proteins"/>
    <property type="match status" value="1"/>
</dbReference>
<evidence type="ECO:0000256" key="3">
    <source>
        <dbReference type="ARBA" id="ARBA00022448"/>
    </source>
</evidence>
<dbReference type="SUPFAM" id="SSF49503">
    <property type="entry name" value="Cupredoxins"/>
    <property type="match status" value="1"/>
</dbReference>
<dbReference type="Pfam" id="PF06481">
    <property type="entry name" value="COX_ARM"/>
    <property type="match status" value="1"/>
</dbReference>
<feature type="region of interest" description="Disordered" evidence="15">
    <location>
        <begin position="277"/>
        <end position="323"/>
    </location>
</feature>
<keyword evidence="10 14" id="KW-0560">Oxidoreductase</keyword>
<proteinExistence type="inferred from homology"/>
<dbReference type="InterPro" id="IPR034227">
    <property type="entry name" value="CuRO_UO_II"/>
</dbReference>
<keyword evidence="13" id="KW-0449">Lipoprotein</keyword>
<dbReference type="InterPro" id="IPR006333">
    <property type="entry name" value="Cyt_o_ubiquinol_oxidase_su2"/>
</dbReference>
<sequence>MPTAWKRLSALLTLVLTMVLLSGCSDPLMVLDPKGPIAAQQRDLILISSLLCAVILVPVLIMTFVIAWRYRDKPGNKSKYTPKWEHSTKLEAIWWGIPIVIIGILAVITVQYTHATEPSKPLESEKETMVIQVTSLDWKWLFQYPEQDIATVNYLQFPADVPIRFELTSDAPMNSFWIPQLGGQMYTMSGMAMKLHLLADEPGSFFGSGANFTGRDFGKMNFEAKATTQEEFDAWVKQIKSDSPPLTLDGYEKLAEPGVTQEQSFSSFPEGLFNKTVNKYASSHHHGEKESSAQEPEGADKKAEETDSGAGGHDSHDENHAGH</sequence>
<evidence type="ECO:0000256" key="5">
    <source>
        <dbReference type="ARBA" id="ARBA00022660"/>
    </source>
</evidence>
<feature type="compositionally biased region" description="Basic and acidic residues" evidence="15">
    <location>
        <begin position="285"/>
        <end position="305"/>
    </location>
</feature>
<keyword evidence="11 14" id="KW-0472">Membrane</keyword>
<evidence type="ECO:0000313" key="19">
    <source>
        <dbReference type="EMBL" id="UVI33696.1"/>
    </source>
</evidence>
<dbReference type="EC" id="1.10.3.-" evidence="14"/>
<dbReference type="InterPro" id="IPR010514">
    <property type="entry name" value="COX_ARM"/>
</dbReference>
<dbReference type="InterPro" id="IPR045187">
    <property type="entry name" value="CcO_II"/>
</dbReference>